<dbReference type="RefSeq" id="WP_037975325.1">
    <property type="nucleotide sequence ID" value="NZ_CAMETI010000021.1"/>
</dbReference>
<dbReference type="Proteomes" id="UP000027665">
    <property type="component" value="Unassembled WGS sequence"/>
</dbReference>
<reference evidence="3 4" key="1">
    <citation type="submission" date="2014-04" db="EMBL/GenBank/DDBJ databases">
        <title>Draft Genome Sequence of Synergistes jonesii.</title>
        <authorList>
            <person name="Coil D.A."/>
            <person name="Eisen J.A."/>
            <person name="Holland-Moritz H.E."/>
        </authorList>
    </citation>
    <scope>NUCLEOTIDE SEQUENCE [LARGE SCALE GENOMIC DNA]</scope>
    <source>
        <strain evidence="3 4">78-1</strain>
    </source>
</reference>
<name>A0A073IT42_9BACT</name>
<dbReference type="InterPro" id="IPR011853">
    <property type="entry name" value="TRAP_DctM-Dct_fused"/>
</dbReference>
<dbReference type="InterPro" id="IPR010656">
    <property type="entry name" value="DctM"/>
</dbReference>
<dbReference type="eggNOG" id="COG4666">
    <property type="taxonomic scope" value="Bacteria"/>
</dbReference>
<feature type="transmembrane region" description="Helical" evidence="1">
    <location>
        <begin position="192"/>
        <end position="215"/>
    </location>
</feature>
<feature type="transmembrane region" description="Helical" evidence="1">
    <location>
        <begin position="574"/>
        <end position="595"/>
    </location>
</feature>
<feature type="transmembrane region" description="Helical" evidence="1">
    <location>
        <begin position="94"/>
        <end position="112"/>
    </location>
</feature>
<feature type="transmembrane region" description="Helical" evidence="1">
    <location>
        <begin position="509"/>
        <end position="531"/>
    </location>
</feature>
<dbReference type="STRING" id="2754.EH55_02465"/>
<feature type="transmembrane region" description="Helical" evidence="1">
    <location>
        <begin position="543"/>
        <end position="562"/>
    </location>
</feature>
<organism evidence="3 4">
    <name type="scientific">Synergistes jonesii</name>
    <dbReference type="NCBI Taxonomy" id="2754"/>
    <lineage>
        <taxon>Bacteria</taxon>
        <taxon>Thermotogati</taxon>
        <taxon>Synergistota</taxon>
        <taxon>Synergistia</taxon>
        <taxon>Synergistales</taxon>
        <taxon>Synergistaceae</taxon>
        <taxon>Synergistes</taxon>
    </lineage>
</organism>
<keyword evidence="1" id="KW-0472">Membrane</keyword>
<feature type="transmembrane region" description="Helical" evidence="1">
    <location>
        <begin position="281"/>
        <end position="306"/>
    </location>
</feature>
<dbReference type="PANTHER" id="PTHR43849">
    <property type="entry name" value="BLL3936 PROTEIN"/>
    <property type="match status" value="1"/>
</dbReference>
<feature type="transmembrane region" description="Helical" evidence="1">
    <location>
        <begin position="385"/>
        <end position="402"/>
    </location>
</feature>
<feature type="transmembrane region" description="Helical" evidence="1">
    <location>
        <begin position="36"/>
        <end position="59"/>
    </location>
</feature>
<dbReference type="NCBIfam" id="TIGR02123">
    <property type="entry name" value="TRAP_fused"/>
    <property type="match status" value="1"/>
</dbReference>
<proteinExistence type="predicted"/>
<evidence type="ECO:0000256" key="1">
    <source>
        <dbReference type="SAM" id="Phobius"/>
    </source>
</evidence>
<dbReference type="OrthoDB" id="464at2"/>
<dbReference type="PANTHER" id="PTHR43849:SF2">
    <property type="entry name" value="BLL3936 PROTEIN"/>
    <property type="match status" value="1"/>
</dbReference>
<feature type="transmembrane region" description="Helical" evidence="1">
    <location>
        <begin position="65"/>
        <end position="82"/>
    </location>
</feature>
<dbReference type="AlphaFoldDB" id="A0A073IT42"/>
<sequence>MTDDSGKKSTPRTETERVIVFDPEESKKRMLSGYQYYLVAGIAIIASIFHLYTAAFGLFDAMTQRSWHWMFMGSLLFLCYPMSQKRGSKTRIEWLDWILAGALVIGCANILYNYEAIALREGAAIPSDIYIGIIMVFLVIEGTRRSMGWPLPIMAIVAILYGIFGPYMPGILAHGGFNLDELAPFLYLRTDGIFGVPLGVSASFIFLFILFGAFLSSSGAGQFFIDLAVAVAGRSQGGPGKAAVVASGLMGTVSGSSCGNAVTTGAFTIPLMKQAGYKSEFAGAIVACASTGGQVMPPVMGAAAFVMAQFLGVSYWEIVVAAAIPATLYFISIMAMVHFRAGKKRMARLDKDNLPKVSTVLRKGAHLLLPIVALIVFLATGYSPTMAVFWSIIAIIVFSWLGDKEHRMTPKKIVAALISGGTGAIEVAAACACSGIVIGVIAITGVGLAFSSFVLSLSYGILPLALILTMIGSIILGMGVPTTAQYIITSTLAAPALAQMGVPMMSAHLFCLYFGVLADVTPPVALATYAASGIAKSNPIKTGFTALITAAAGFLVPFMFVYNPYLLLQGDAPHVLIGCVTALIGILGLSAGVQGYLVNDLNIVERLFLFCVPFLIIYPTLMSNLIGVAIIAAIYTTQRINLKKKDLARKGGIS</sequence>
<feature type="transmembrane region" description="Helical" evidence="1">
    <location>
        <begin position="461"/>
        <end position="488"/>
    </location>
</feature>
<dbReference type="Pfam" id="PF06808">
    <property type="entry name" value="DctM"/>
    <property type="match status" value="1"/>
</dbReference>
<feature type="transmembrane region" description="Helical" evidence="1">
    <location>
        <begin position="360"/>
        <end position="379"/>
    </location>
</feature>
<comment type="caution">
    <text evidence="3">The sequence shown here is derived from an EMBL/GenBank/DDBJ whole genome shotgun (WGS) entry which is preliminary data.</text>
</comment>
<feature type="transmembrane region" description="Helical" evidence="1">
    <location>
        <begin position="318"/>
        <end position="339"/>
    </location>
</feature>
<feature type="transmembrane region" description="Helical" evidence="1">
    <location>
        <begin position="607"/>
        <end position="635"/>
    </location>
</feature>
<accession>A0A073IT42</accession>
<dbReference type="EMBL" id="JMKI01000021">
    <property type="protein sequence ID" value="KEJ92641.1"/>
    <property type="molecule type" value="Genomic_DNA"/>
</dbReference>
<feature type="transmembrane region" description="Helical" evidence="1">
    <location>
        <begin position="423"/>
        <end position="455"/>
    </location>
</feature>
<keyword evidence="4" id="KW-1185">Reference proteome</keyword>
<evidence type="ECO:0000259" key="2">
    <source>
        <dbReference type="Pfam" id="PF06808"/>
    </source>
</evidence>
<keyword evidence="1" id="KW-0812">Transmembrane</keyword>
<feature type="domain" description="TRAP C4-dicarboxylate transport system permease DctM subunit" evidence="2">
    <location>
        <begin position="134"/>
        <end position="570"/>
    </location>
</feature>
<gene>
    <name evidence="3" type="ORF">EH55_02465</name>
</gene>
<evidence type="ECO:0000313" key="4">
    <source>
        <dbReference type="Proteomes" id="UP000027665"/>
    </source>
</evidence>
<dbReference type="PATRIC" id="fig|2754.20.peg.643"/>
<evidence type="ECO:0000313" key="3">
    <source>
        <dbReference type="EMBL" id="KEJ92641.1"/>
    </source>
</evidence>
<protein>
    <submittedName>
        <fullName evidence="3">Membrane protein</fullName>
    </submittedName>
</protein>
<dbReference type="GeneID" id="90983222"/>
<feature type="transmembrane region" description="Helical" evidence="1">
    <location>
        <begin position="124"/>
        <end position="140"/>
    </location>
</feature>
<feature type="transmembrane region" description="Helical" evidence="1">
    <location>
        <begin position="152"/>
        <end position="172"/>
    </location>
</feature>
<keyword evidence="1" id="KW-1133">Transmembrane helix</keyword>